<dbReference type="PANTHER" id="PTHR37316:SF3">
    <property type="entry name" value="TEICHOIC ACID GLYCEROL-PHOSPHATE TRANSFERASE"/>
    <property type="match status" value="1"/>
</dbReference>
<dbReference type="Pfam" id="PF00535">
    <property type="entry name" value="Glycos_transf_2"/>
    <property type="match status" value="1"/>
</dbReference>
<proteinExistence type="inferred from homology"/>
<dbReference type="Gene3D" id="3.40.50.11820">
    <property type="match status" value="1"/>
</dbReference>
<dbReference type="InterPro" id="IPR029044">
    <property type="entry name" value="Nucleotide-diphossugar_trans"/>
</dbReference>
<evidence type="ECO:0000256" key="4">
    <source>
        <dbReference type="ARBA" id="ARBA00022679"/>
    </source>
</evidence>
<protein>
    <submittedName>
        <fullName evidence="8">CDP-glycerol:glycerophosphate glycerophosphotransferase</fullName>
    </submittedName>
</protein>
<dbReference type="SUPFAM" id="SSF53448">
    <property type="entry name" value="Nucleotide-diphospho-sugar transferases"/>
    <property type="match status" value="1"/>
</dbReference>
<dbReference type="InterPro" id="IPR043148">
    <property type="entry name" value="TagF_C"/>
</dbReference>
<dbReference type="InterPro" id="IPR051612">
    <property type="entry name" value="Teichoic_Acid_Biosynth"/>
</dbReference>
<dbReference type="KEGG" id="sxn:IAG42_21505"/>
<keyword evidence="9" id="KW-1185">Reference proteome</keyword>
<sequence>MSRFSVIVPAFRVQGYLRESLDSVLAQPFTDWELIVVDDASPDACGAIAAEYAGRDARVRVVTLPEHSGVGAARNAGVAAAGGTYLLFLDADDLLLPGALAAIDTALTEAGDPDVLLHDHDRTDWWDTVRASGDDLADGDPLALTPAAWNRAVRRDFWTARGLAFTPQGPYEDVVPAHRAVLEADTLTRLPRACVRWRRRRAGGLAHTPGERHFAVVERYGELLAGPGGARLFPYAVARVLAVLDDQDRLTPADRPGLFRLAAELHRAHRPAGHTPDGPREQALADGSWAAYQKAEKSEERRNALRARLKRQKKKLRSRLMKAAYHADLRTARLDPELAVYGAYWNRGVSCNPAAVHAKARELAPHIEGVFVVSSKHVDKVPQGVPYVIEGSRRYWQVMATAKYLVNNSSFPGGFTKRAGQVYLQTHHGTPLKKMGLDQRRYPAGTHGISFSKVLDHTDQWDYSLSANPHSTEVWERVYPSDAYAPLEAGYPRNDVYFTTGAEEIRRIRRELDIADGQRAVLYAPTHRDYQKGFLPRLDLARFADALGDDTVVLVRAHYFYGADAGLADSHPRLRDVTAHDRVEDLCLASDALVTDYSSLMFDYACLDRPVVTYAPDWDAYRMARGTYFDLLSGRPGDTPGAVATTEEELTALLRDGGWDTEATTELRTAFRERFCPYDDGHAAERVVRKLFLGE</sequence>
<dbReference type="EMBL" id="CP061281">
    <property type="protein sequence ID" value="QNS05905.1"/>
    <property type="molecule type" value="Genomic_DNA"/>
</dbReference>
<dbReference type="Proteomes" id="UP000516428">
    <property type="component" value="Chromosome"/>
</dbReference>
<keyword evidence="3" id="KW-1003">Cell membrane</keyword>
<evidence type="ECO:0000256" key="5">
    <source>
        <dbReference type="ARBA" id="ARBA00022944"/>
    </source>
</evidence>
<dbReference type="SUPFAM" id="SSF53756">
    <property type="entry name" value="UDP-Glycosyltransferase/glycogen phosphorylase"/>
    <property type="match status" value="1"/>
</dbReference>
<name>A0A7H1BB00_9ACTN</name>
<accession>A0A7H1BB00</accession>
<dbReference type="GO" id="GO:0019350">
    <property type="term" value="P:teichoic acid biosynthetic process"/>
    <property type="evidence" value="ECO:0007669"/>
    <property type="project" value="UniProtKB-KW"/>
</dbReference>
<gene>
    <name evidence="8" type="ORF">IAG42_21505</name>
</gene>
<organism evidence="8 9">
    <name type="scientific">Streptomyces xanthii</name>
    <dbReference type="NCBI Taxonomy" id="2768069"/>
    <lineage>
        <taxon>Bacteria</taxon>
        <taxon>Bacillati</taxon>
        <taxon>Actinomycetota</taxon>
        <taxon>Actinomycetes</taxon>
        <taxon>Kitasatosporales</taxon>
        <taxon>Streptomycetaceae</taxon>
        <taxon>Streptomyces</taxon>
    </lineage>
</organism>
<dbReference type="Gene3D" id="3.40.50.12580">
    <property type="match status" value="1"/>
</dbReference>
<evidence type="ECO:0000256" key="6">
    <source>
        <dbReference type="ARBA" id="ARBA00023136"/>
    </source>
</evidence>
<comment type="similarity">
    <text evidence="2">Belongs to the CDP-glycerol glycerophosphotransferase family.</text>
</comment>
<dbReference type="GO" id="GO:0005886">
    <property type="term" value="C:plasma membrane"/>
    <property type="evidence" value="ECO:0007669"/>
    <property type="project" value="UniProtKB-SubCell"/>
</dbReference>
<dbReference type="InterPro" id="IPR007554">
    <property type="entry name" value="Glycerophosphate_synth"/>
</dbReference>
<evidence type="ECO:0000313" key="9">
    <source>
        <dbReference type="Proteomes" id="UP000516428"/>
    </source>
</evidence>
<comment type="subcellular location">
    <subcellularLocation>
        <location evidence="1">Cell membrane</location>
        <topology evidence="1">Peripheral membrane protein</topology>
    </subcellularLocation>
</comment>
<evidence type="ECO:0000256" key="1">
    <source>
        <dbReference type="ARBA" id="ARBA00004202"/>
    </source>
</evidence>
<dbReference type="AlphaFoldDB" id="A0A7H1BB00"/>
<evidence type="ECO:0000256" key="3">
    <source>
        <dbReference type="ARBA" id="ARBA00022475"/>
    </source>
</evidence>
<keyword evidence="4 8" id="KW-0808">Transferase</keyword>
<dbReference type="Gene3D" id="3.90.550.10">
    <property type="entry name" value="Spore Coat Polysaccharide Biosynthesis Protein SpsA, Chain A"/>
    <property type="match status" value="1"/>
</dbReference>
<dbReference type="GO" id="GO:0047355">
    <property type="term" value="F:CDP-glycerol glycerophosphotransferase activity"/>
    <property type="evidence" value="ECO:0007669"/>
    <property type="project" value="InterPro"/>
</dbReference>
<dbReference type="RefSeq" id="WP_188338592.1">
    <property type="nucleotide sequence ID" value="NZ_CP061281.1"/>
</dbReference>
<feature type="domain" description="Glycosyltransferase 2-like" evidence="7">
    <location>
        <begin position="5"/>
        <end position="102"/>
    </location>
</feature>
<reference evidence="8 9" key="1">
    <citation type="submission" date="2020-09" db="EMBL/GenBank/DDBJ databases">
        <title>A novel species.</title>
        <authorList>
            <person name="Gao J."/>
        </authorList>
    </citation>
    <scope>NUCLEOTIDE SEQUENCE [LARGE SCALE GENOMIC DNA]</scope>
    <source>
        <strain evidence="8 9">CRXT-Y-14</strain>
    </source>
</reference>
<dbReference type="CDD" id="cd00761">
    <property type="entry name" value="Glyco_tranf_GTA_type"/>
    <property type="match status" value="1"/>
</dbReference>
<keyword evidence="6" id="KW-0472">Membrane</keyword>
<evidence type="ECO:0000313" key="8">
    <source>
        <dbReference type="EMBL" id="QNS05905.1"/>
    </source>
</evidence>
<dbReference type="InterPro" id="IPR001173">
    <property type="entry name" value="Glyco_trans_2-like"/>
</dbReference>
<dbReference type="Pfam" id="PF04464">
    <property type="entry name" value="Glyphos_transf"/>
    <property type="match status" value="1"/>
</dbReference>
<evidence type="ECO:0000256" key="2">
    <source>
        <dbReference type="ARBA" id="ARBA00010488"/>
    </source>
</evidence>
<dbReference type="InterPro" id="IPR043149">
    <property type="entry name" value="TagF_N"/>
</dbReference>
<dbReference type="PANTHER" id="PTHR37316">
    <property type="entry name" value="TEICHOIC ACID GLYCEROL-PHOSPHATE PRIMASE"/>
    <property type="match status" value="1"/>
</dbReference>
<keyword evidence="5" id="KW-0777">Teichoic acid biosynthesis</keyword>
<evidence type="ECO:0000259" key="7">
    <source>
        <dbReference type="Pfam" id="PF00535"/>
    </source>
</evidence>